<dbReference type="AlphaFoldDB" id="A0A195CIR7"/>
<protein>
    <submittedName>
        <fullName evidence="2">Uncharacterized protein</fullName>
    </submittedName>
</protein>
<dbReference type="Proteomes" id="UP000078542">
    <property type="component" value="Unassembled WGS sequence"/>
</dbReference>
<feature type="region of interest" description="Disordered" evidence="1">
    <location>
        <begin position="342"/>
        <end position="377"/>
    </location>
</feature>
<organism evidence="2 3">
    <name type="scientific">Cyphomyrmex costatus</name>
    <dbReference type="NCBI Taxonomy" id="456900"/>
    <lineage>
        <taxon>Eukaryota</taxon>
        <taxon>Metazoa</taxon>
        <taxon>Ecdysozoa</taxon>
        <taxon>Arthropoda</taxon>
        <taxon>Hexapoda</taxon>
        <taxon>Insecta</taxon>
        <taxon>Pterygota</taxon>
        <taxon>Neoptera</taxon>
        <taxon>Endopterygota</taxon>
        <taxon>Hymenoptera</taxon>
        <taxon>Apocrita</taxon>
        <taxon>Aculeata</taxon>
        <taxon>Formicoidea</taxon>
        <taxon>Formicidae</taxon>
        <taxon>Myrmicinae</taxon>
        <taxon>Cyphomyrmex</taxon>
    </lineage>
</organism>
<feature type="compositionally biased region" description="Basic and acidic residues" evidence="1">
    <location>
        <begin position="61"/>
        <end position="70"/>
    </location>
</feature>
<evidence type="ECO:0000313" key="2">
    <source>
        <dbReference type="EMBL" id="KYN00332.1"/>
    </source>
</evidence>
<feature type="region of interest" description="Disordered" evidence="1">
    <location>
        <begin position="267"/>
        <end position="294"/>
    </location>
</feature>
<dbReference type="EMBL" id="KQ977721">
    <property type="protein sequence ID" value="KYN00332.1"/>
    <property type="molecule type" value="Genomic_DNA"/>
</dbReference>
<feature type="compositionally biased region" description="Basic and acidic residues" evidence="1">
    <location>
        <begin position="348"/>
        <end position="362"/>
    </location>
</feature>
<name>A0A195CIR7_9HYME</name>
<feature type="region of interest" description="Disordered" evidence="1">
    <location>
        <begin position="1"/>
        <end position="72"/>
    </location>
</feature>
<evidence type="ECO:0000256" key="1">
    <source>
        <dbReference type="SAM" id="MobiDB-lite"/>
    </source>
</evidence>
<proteinExistence type="predicted"/>
<feature type="compositionally biased region" description="Basic and acidic residues" evidence="1">
    <location>
        <begin position="267"/>
        <end position="284"/>
    </location>
</feature>
<sequence>MPTPLAQIASKPPHRGRCPDADVAGRAGSGGPCASRLHPAFSAKGPATDDGDQETAARISGHGERERERTAEEEELSWSLRYLRRRTCVCIEPKGERSHRGKSEVSEAAYMRRLCRGLKMRLGHARGCIRDRRELPRLPYTPRSTSTSTVRANQTRRGASLAQIFHSYGQINHDLSAGCTAVWGIERINDAMFGIEHAIINNNSDKQYDRSGGSMSAFLPEVTYPRGGQRGDDGRRYIGIPKPKRISNVYVSSFIVDFVLFSTVRRRDGEGGRGGGKEGGRKEGEEEEEMPTEAVAAAAVTSRLVFLITPDPGRVEEEELLSDVSIMTRLCTEVRIRTNCRGATSKRSPIEIPKEPTIDDRAYGQINRGRPARSSST</sequence>
<accession>A0A195CIR7</accession>
<gene>
    <name evidence="2" type="ORF">ALC62_08823</name>
</gene>
<reference evidence="2 3" key="1">
    <citation type="submission" date="2016-03" db="EMBL/GenBank/DDBJ databases">
        <title>Cyphomyrmex costatus WGS genome.</title>
        <authorList>
            <person name="Nygaard S."/>
            <person name="Hu H."/>
            <person name="Boomsma J."/>
            <person name="Zhang G."/>
        </authorList>
    </citation>
    <scope>NUCLEOTIDE SEQUENCE [LARGE SCALE GENOMIC DNA]</scope>
    <source>
        <strain evidence="2">MS0001</strain>
        <tissue evidence="2">Whole body</tissue>
    </source>
</reference>
<keyword evidence="3" id="KW-1185">Reference proteome</keyword>
<evidence type="ECO:0000313" key="3">
    <source>
        <dbReference type="Proteomes" id="UP000078542"/>
    </source>
</evidence>